<dbReference type="PANTHER" id="PTHR11909">
    <property type="entry name" value="CASEIN KINASE-RELATED"/>
    <property type="match status" value="1"/>
</dbReference>
<dbReference type="AlphaFoldDB" id="A0A183V4D4"/>
<proteinExistence type="predicted"/>
<dbReference type="Pfam" id="PF00069">
    <property type="entry name" value="Pkinase"/>
    <property type="match status" value="1"/>
</dbReference>
<organism evidence="5 6">
    <name type="scientific">Toxocara canis</name>
    <name type="common">Canine roundworm</name>
    <dbReference type="NCBI Taxonomy" id="6265"/>
    <lineage>
        <taxon>Eukaryota</taxon>
        <taxon>Metazoa</taxon>
        <taxon>Ecdysozoa</taxon>
        <taxon>Nematoda</taxon>
        <taxon>Chromadorea</taxon>
        <taxon>Rhabditida</taxon>
        <taxon>Spirurina</taxon>
        <taxon>Ascaridomorpha</taxon>
        <taxon>Ascaridoidea</taxon>
        <taxon>Toxocaridae</taxon>
        <taxon>Toxocara</taxon>
    </lineage>
</organism>
<sequence length="424" mass="49002">MMLFCYRIGVEVSCSINTELSSATPSLSSSAAAQEDQNVSSTLKADRMAKKPQKIIKCEEDLKVYSPEPSDSENEEDDKRKFLLGATVCTYEVLKLLGSGGFGDVYMVRRLRDEKKEVAEKDKKNRKKSQRKEDKDSRKDDELFALKTEKSSVGKDQKRLKVFTGRTESFKFIVMELVGRSIDRIQREMPDRNFSLRTSIKLALQTVESIEDLHEIGYIHRDIKPQNFTMGLNKNAETVFLLDFGIARRYTKKDSKAIRLPRKKVIFLGTIRYASRNCHDEKEQCRGDDLESWIYMFLEFIDGRNALPWIRKKDKSAVCTEKRALFDGKYSQSVQSLPEEIHKIIVYVDSLGYVDTPDYAFIRTMLQKAAQRKNIEIKGPLDWHEPDHSNGVKHIALLKAKSFRGTYLTWKLYILVKKSHHIEV</sequence>
<reference evidence="6" key="1">
    <citation type="submission" date="2016-06" db="UniProtKB">
        <authorList>
            <consortium name="WormBaseParasite"/>
        </authorList>
    </citation>
    <scope>IDENTIFICATION</scope>
</reference>
<feature type="region of interest" description="Disordered" evidence="2">
    <location>
        <begin position="117"/>
        <end position="140"/>
    </location>
</feature>
<dbReference type="EC" id="2.7.11.1" evidence="1"/>
<evidence type="ECO:0000313" key="5">
    <source>
        <dbReference type="Proteomes" id="UP000050794"/>
    </source>
</evidence>
<dbReference type="InterPro" id="IPR008271">
    <property type="entry name" value="Ser/Thr_kinase_AS"/>
</dbReference>
<dbReference type="SUPFAM" id="SSF56112">
    <property type="entry name" value="Protein kinase-like (PK-like)"/>
    <property type="match status" value="1"/>
</dbReference>
<dbReference type="WBParaSite" id="TCNE_0001560501-mRNA-1">
    <property type="protein sequence ID" value="TCNE_0001560501-mRNA-1"/>
    <property type="gene ID" value="TCNE_0001560501"/>
</dbReference>
<evidence type="ECO:0000256" key="1">
    <source>
        <dbReference type="ARBA" id="ARBA00012513"/>
    </source>
</evidence>
<dbReference type="GO" id="GO:0004674">
    <property type="term" value="F:protein serine/threonine kinase activity"/>
    <property type="evidence" value="ECO:0007669"/>
    <property type="project" value="UniProtKB-EC"/>
</dbReference>
<name>A0A183V4D4_TOXCA</name>
<dbReference type="GO" id="GO:0005524">
    <property type="term" value="F:ATP binding"/>
    <property type="evidence" value="ECO:0007669"/>
    <property type="project" value="InterPro"/>
</dbReference>
<evidence type="ECO:0000256" key="2">
    <source>
        <dbReference type="SAM" id="MobiDB-lite"/>
    </source>
</evidence>
<evidence type="ECO:0000259" key="3">
    <source>
        <dbReference type="PROSITE" id="PS50011"/>
    </source>
</evidence>
<dbReference type="InterPro" id="IPR000719">
    <property type="entry name" value="Prot_kinase_dom"/>
</dbReference>
<feature type="region of interest" description="Disordered" evidence="2">
    <location>
        <begin position="25"/>
        <end position="46"/>
    </location>
</feature>
<reference evidence="4 5" key="2">
    <citation type="submission" date="2018-11" db="EMBL/GenBank/DDBJ databases">
        <authorList>
            <consortium name="Pathogen Informatics"/>
        </authorList>
    </citation>
    <scope>NUCLEOTIDE SEQUENCE [LARGE SCALE GENOMIC DNA]</scope>
</reference>
<dbReference type="EMBL" id="UYWY01022977">
    <property type="protein sequence ID" value="VDM46925.1"/>
    <property type="molecule type" value="Genomic_DNA"/>
</dbReference>
<feature type="compositionally biased region" description="Basic and acidic residues" evidence="2">
    <location>
        <begin position="131"/>
        <end position="140"/>
    </location>
</feature>
<dbReference type="PROSITE" id="PS00108">
    <property type="entry name" value="PROTEIN_KINASE_ST"/>
    <property type="match status" value="1"/>
</dbReference>
<dbReference type="SMART" id="SM00220">
    <property type="entry name" value="S_TKc"/>
    <property type="match status" value="1"/>
</dbReference>
<dbReference type="InterPro" id="IPR050235">
    <property type="entry name" value="CK1_Ser-Thr_kinase"/>
</dbReference>
<keyword evidence="5" id="KW-1185">Reference proteome</keyword>
<protein>
    <recommendedName>
        <fullName evidence="1">non-specific serine/threonine protein kinase</fullName>
        <ecNumber evidence="1">2.7.11.1</ecNumber>
    </recommendedName>
</protein>
<dbReference type="InterPro" id="IPR011009">
    <property type="entry name" value="Kinase-like_dom_sf"/>
</dbReference>
<evidence type="ECO:0000313" key="6">
    <source>
        <dbReference type="WBParaSite" id="TCNE_0001560501-mRNA-1"/>
    </source>
</evidence>
<dbReference type="Gene3D" id="1.10.510.10">
    <property type="entry name" value="Transferase(Phosphotransferase) domain 1"/>
    <property type="match status" value="1"/>
</dbReference>
<gene>
    <name evidence="4" type="ORF">TCNE_LOCUS15604</name>
</gene>
<dbReference type="Proteomes" id="UP000050794">
    <property type="component" value="Unassembled WGS sequence"/>
</dbReference>
<evidence type="ECO:0000313" key="4">
    <source>
        <dbReference type="EMBL" id="VDM46925.1"/>
    </source>
</evidence>
<dbReference type="PROSITE" id="PS50011">
    <property type="entry name" value="PROTEIN_KINASE_DOM"/>
    <property type="match status" value="1"/>
</dbReference>
<feature type="domain" description="Protein kinase" evidence="3">
    <location>
        <begin position="91"/>
        <end position="397"/>
    </location>
</feature>
<accession>A0A183V4D4</accession>